<reference evidence="5 6" key="1">
    <citation type="journal article" date="2019" name="Nat. Med.">
        <title>A library of human gut bacterial isolates paired with longitudinal multiomics data enables mechanistic microbiome research.</title>
        <authorList>
            <person name="Poyet M."/>
            <person name="Groussin M."/>
            <person name="Gibbons S.M."/>
            <person name="Avila-Pacheco J."/>
            <person name="Jiang X."/>
            <person name="Kearney S.M."/>
            <person name="Perrotta A.R."/>
            <person name="Berdy B."/>
            <person name="Zhao S."/>
            <person name="Lieberman T.D."/>
            <person name="Swanson P.K."/>
            <person name="Smith M."/>
            <person name="Roesemann S."/>
            <person name="Alexander J.E."/>
            <person name="Rich S.A."/>
            <person name="Livny J."/>
            <person name="Vlamakis H."/>
            <person name="Clish C."/>
            <person name="Bullock K."/>
            <person name="Deik A."/>
            <person name="Scott J."/>
            <person name="Pierce K.A."/>
            <person name="Xavier R.J."/>
            <person name="Alm E.J."/>
        </authorList>
    </citation>
    <scope>NUCLEOTIDE SEQUENCE [LARGE SCALE GENOMIC DNA]</scope>
    <source>
        <strain evidence="5 6">BIOML-A1</strain>
    </source>
</reference>
<accession>A0A844KMW7</accession>
<dbReference type="GO" id="GO:0005524">
    <property type="term" value="F:ATP binding"/>
    <property type="evidence" value="ECO:0007669"/>
    <property type="project" value="UniProtKB-KW"/>
</dbReference>
<dbReference type="PROSITE" id="PS50893">
    <property type="entry name" value="ABC_TRANSPORTER_2"/>
    <property type="match status" value="1"/>
</dbReference>
<evidence type="ECO:0000256" key="2">
    <source>
        <dbReference type="ARBA" id="ARBA00022741"/>
    </source>
</evidence>
<proteinExistence type="predicted"/>
<dbReference type="SMART" id="SM00382">
    <property type="entry name" value="AAA"/>
    <property type="match status" value="1"/>
</dbReference>
<evidence type="ECO:0000256" key="3">
    <source>
        <dbReference type="ARBA" id="ARBA00022840"/>
    </source>
</evidence>
<dbReference type="GO" id="GO:0016887">
    <property type="term" value="F:ATP hydrolysis activity"/>
    <property type="evidence" value="ECO:0007669"/>
    <property type="project" value="InterPro"/>
</dbReference>
<dbReference type="Proteomes" id="UP000446657">
    <property type="component" value="Unassembled WGS sequence"/>
</dbReference>
<feature type="domain" description="ABC transporter" evidence="4">
    <location>
        <begin position="31"/>
        <end position="255"/>
    </location>
</feature>
<dbReference type="RefSeq" id="WP_155175942.1">
    <property type="nucleotide sequence ID" value="NZ_JBBNFX010000028.1"/>
</dbReference>
<evidence type="ECO:0000259" key="4">
    <source>
        <dbReference type="PROSITE" id="PS50893"/>
    </source>
</evidence>
<dbReference type="PANTHER" id="PTHR42939:SF3">
    <property type="entry name" value="ABC TRANSPORTER ATP-BINDING COMPONENT"/>
    <property type="match status" value="1"/>
</dbReference>
<dbReference type="SUPFAM" id="SSF52540">
    <property type="entry name" value="P-loop containing nucleoside triphosphate hydrolases"/>
    <property type="match status" value="1"/>
</dbReference>
<dbReference type="CDD" id="cd03230">
    <property type="entry name" value="ABC_DR_subfamily_A"/>
    <property type="match status" value="1"/>
</dbReference>
<evidence type="ECO:0000313" key="6">
    <source>
        <dbReference type="Proteomes" id="UP000446657"/>
    </source>
</evidence>
<keyword evidence="1" id="KW-0813">Transport</keyword>
<dbReference type="InterPro" id="IPR003593">
    <property type="entry name" value="AAA+_ATPase"/>
</dbReference>
<organism evidence="5 6">
    <name type="scientific">Roseburia faecis</name>
    <dbReference type="NCBI Taxonomy" id="301302"/>
    <lineage>
        <taxon>Bacteria</taxon>
        <taxon>Bacillati</taxon>
        <taxon>Bacillota</taxon>
        <taxon>Clostridia</taxon>
        <taxon>Lachnospirales</taxon>
        <taxon>Lachnospiraceae</taxon>
        <taxon>Roseburia</taxon>
    </lineage>
</organism>
<dbReference type="InterPro" id="IPR027417">
    <property type="entry name" value="P-loop_NTPase"/>
</dbReference>
<dbReference type="EMBL" id="WNAL01000008">
    <property type="protein sequence ID" value="MTR81163.1"/>
    <property type="molecule type" value="Genomic_DNA"/>
</dbReference>
<sequence length="314" mass="36474">MVYICVYTHTQTEQNFARMKIRGKGMEQTMIKTENVSKRFGSFALQDIHFELPAGYICGLIGENGVGKTTLLNILAGLYEYDGTISIQEKEYRTNQMELQQDIGFVFHEEWFDDWDSLIANSRHYGKYYKNYDETLLKEYLKRFRLDGKKKYKKLSKGEKLKFAFAFALAHHPKLLLLDEPGANFDQTFREEFHHILREFTADGTKSVILSTHITSDVDRFADYLLLLKKGRQLLYGDIESVRDAYRMVAGERHALRAFGGRLVYMEETPVGCSALVKHDHAEYDRALKVWEPDTEELMYYLAKGAEHGRGNQI</sequence>
<dbReference type="InterPro" id="IPR051782">
    <property type="entry name" value="ABC_Transporter_VariousFunc"/>
</dbReference>
<dbReference type="Pfam" id="PF00005">
    <property type="entry name" value="ABC_tran"/>
    <property type="match status" value="1"/>
</dbReference>
<dbReference type="PANTHER" id="PTHR42939">
    <property type="entry name" value="ABC TRANSPORTER ATP-BINDING PROTEIN ALBC-RELATED"/>
    <property type="match status" value="1"/>
</dbReference>
<evidence type="ECO:0000256" key="1">
    <source>
        <dbReference type="ARBA" id="ARBA00022448"/>
    </source>
</evidence>
<protein>
    <submittedName>
        <fullName evidence="5">ATP-binding cassette domain-containing protein</fullName>
    </submittedName>
</protein>
<dbReference type="InterPro" id="IPR003439">
    <property type="entry name" value="ABC_transporter-like_ATP-bd"/>
</dbReference>
<comment type="caution">
    <text evidence="5">The sequence shown here is derived from an EMBL/GenBank/DDBJ whole genome shotgun (WGS) entry which is preliminary data.</text>
</comment>
<keyword evidence="3 5" id="KW-0067">ATP-binding</keyword>
<name>A0A844KMW7_9FIRM</name>
<gene>
    <name evidence="5" type="ORF">GMD30_05420</name>
</gene>
<evidence type="ECO:0000313" key="5">
    <source>
        <dbReference type="EMBL" id="MTR81163.1"/>
    </source>
</evidence>
<keyword evidence="2" id="KW-0547">Nucleotide-binding</keyword>
<dbReference type="AlphaFoldDB" id="A0A844KMW7"/>
<dbReference type="Gene3D" id="3.40.50.300">
    <property type="entry name" value="P-loop containing nucleotide triphosphate hydrolases"/>
    <property type="match status" value="1"/>
</dbReference>